<evidence type="ECO:0000256" key="3">
    <source>
        <dbReference type="ARBA" id="ARBA00022448"/>
    </source>
</evidence>
<feature type="transmembrane region" description="Helical" evidence="9">
    <location>
        <begin position="327"/>
        <end position="348"/>
    </location>
</feature>
<dbReference type="PANTHER" id="PTHR22950:SF678">
    <property type="entry name" value="VACUOLAR AMINO ACID TRANSPORTER 5-RELATED"/>
    <property type="match status" value="1"/>
</dbReference>
<feature type="transmembrane region" description="Helical" evidence="9">
    <location>
        <begin position="397"/>
        <end position="419"/>
    </location>
</feature>
<keyword evidence="6" id="KW-0029">Amino-acid transport</keyword>
<dbReference type="AlphaFoldDB" id="A0AAE0BD94"/>
<comment type="similarity">
    <text evidence="2">Belongs to the amino acid/polyamine transporter 2 family.</text>
</comment>
<keyword evidence="3" id="KW-0813">Transport</keyword>
<evidence type="ECO:0000313" key="12">
    <source>
        <dbReference type="Proteomes" id="UP001190700"/>
    </source>
</evidence>
<evidence type="ECO:0000256" key="1">
    <source>
        <dbReference type="ARBA" id="ARBA00004128"/>
    </source>
</evidence>
<dbReference type="Pfam" id="PF01490">
    <property type="entry name" value="Aa_trans"/>
    <property type="match status" value="1"/>
</dbReference>
<feature type="transmembrane region" description="Helical" evidence="9">
    <location>
        <begin position="284"/>
        <end position="307"/>
    </location>
</feature>
<feature type="transmembrane region" description="Helical" evidence="9">
    <location>
        <begin position="369"/>
        <end position="391"/>
    </location>
</feature>
<feature type="domain" description="Amino acid transporter transmembrane" evidence="10">
    <location>
        <begin position="38"/>
        <end position="456"/>
    </location>
</feature>
<dbReference type="GO" id="GO:0015194">
    <property type="term" value="F:L-serine transmembrane transporter activity"/>
    <property type="evidence" value="ECO:0007669"/>
    <property type="project" value="TreeGrafter"/>
</dbReference>
<evidence type="ECO:0000256" key="6">
    <source>
        <dbReference type="ARBA" id="ARBA00022970"/>
    </source>
</evidence>
<evidence type="ECO:0000256" key="7">
    <source>
        <dbReference type="ARBA" id="ARBA00022989"/>
    </source>
</evidence>
<dbReference type="GO" id="GO:0061459">
    <property type="term" value="F:L-arginine transmembrane transporter activity"/>
    <property type="evidence" value="ECO:0007669"/>
    <property type="project" value="TreeGrafter"/>
</dbReference>
<dbReference type="InterPro" id="IPR013057">
    <property type="entry name" value="AA_transpt_TM"/>
</dbReference>
<name>A0AAE0BD94_9CHLO</name>
<proteinExistence type="inferred from homology"/>
<feature type="transmembrane region" description="Helical" evidence="9">
    <location>
        <begin position="158"/>
        <end position="175"/>
    </location>
</feature>
<feature type="transmembrane region" description="Helical" evidence="9">
    <location>
        <begin position="114"/>
        <end position="138"/>
    </location>
</feature>
<evidence type="ECO:0000256" key="8">
    <source>
        <dbReference type="ARBA" id="ARBA00023136"/>
    </source>
</evidence>
<keyword evidence="4" id="KW-0926">Vacuole</keyword>
<evidence type="ECO:0000259" key="10">
    <source>
        <dbReference type="Pfam" id="PF01490"/>
    </source>
</evidence>
<evidence type="ECO:0000256" key="2">
    <source>
        <dbReference type="ARBA" id="ARBA00008066"/>
    </source>
</evidence>
<sequence length="459" mass="48608">MGAGHEPLLNNFGYTTVEDGAPLDEPVEEVTPEKEASATVFSSQINLTNTILGAGMLALPHAFSVGGYSLGAIFLLIAGIGGGYGLHLLGVCAHSMGHRNTSYGGVADATVPSCSGIISAAVAIKCFGVATSYLIVIGDQFPKVMEAQGVTGMASSREFWIILYHLAICTPLACLPKLDMLKFTSSIALCAGAYLIILVILFAYVPELEDTVPCKKDDLPQVFLPAALGSRDVDPCKEDPIAWTGKTNFLSVMSIFIFSYTCHQNIFTIHNELKINTVSNINQVVIRTVATAVTVYTGVAVSGYILFGPAVKGDILTLYPSDQSAAGKAFTGLRVAIAFFVGLSYPLQSHPCRQSLMHLVQLCLGKPPGAIWHWGLTAGILAGSLCIALAVTSLGMVLAVVGATASTTLCYILPGIFYCKRFEADGWTRKRISAAGMFCLGCLIVPVCLTAIFIYHASE</sequence>
<comment type="caution">
    <text evidence="11">The sequence shown here is derived from an EMBL/GenBank/DDBJ whole genome shotgun (WGS) entry which is preliminary data.</text>
</comment>
<dbReference type="GO" id="GO:0005290">
    <property type="term" value="F:L-histidine transmembrane transporter activity"/>
    <property type="evidence" value="ECO:0007669"/>
    <property type="project" value="TreeGrafter"/>
</dbReference>
<dbReference type="GO" id="GO:0005774">
    <property type="term" value="C:vacuolar membrane"/>
    <property type="evidence" value="ECO:0007669"/>
    <property type="project" value="UniProtKB-SubCell"/>
</dbReference>
<feature type="transmembrane region" description="Helical" evidence="9">
    <location>
        <begin position="241"/>
        <end position="263"/>
    </location>
</feature>
<keyword evidence="7 9" id="KW-1133">Transmembrane helix</keyword>
<comment type="subcellular location">
    <subcellularLocation>
        <location evidence="1">Vacuole membrane</location>
        <topology evidence="1">Multi-pass membrane protein</topology>
    </subcellularLocation>
</comment>
<keyword evidence="5 9" id="KW-0812">Transmembrane</keyword>
<dbReference type="EMBL" id="LGRX02035646">
    <property type="protein sequence ID" value="KAK3233712.1"/>
    <property type="molecule type" value="Genomic_DNA"/>
</dbReference>
<evidence type="ECO:0000256" key="4">
    <source>
        <dbReference type="ARBA" id="ARBA00022554"/>
    </source>
</evidence>
<reference evidence="11 12" key="1">
    <citation type="journal article" date="2015" name="Genome Biol. Evol.">
        <title>Comparative Genomics of a Bacterivorous Green Alga Reveals Evolutionary Causalities and Consequences of Phago-Mixotrophic Mode of Nutrition.</title>
        <authorList>
            <person name="Burns J.A."/>
            <person name="Paasch A."/>
            <person name="Narechania A."/>
            <person name="Kim E."/>
        </authorList>
    </citation>
    <scope>NUCLEOTIDE SEQUENCE [LARGE SCALE GENOMIC DNA]</scope>
    <source>
        <strain evidence="11 12">PLY_AMNH</strain>
    </source>
</reference>
<protein>
    <recommendedName>
        <fullName evidence="10">Amino acid transporter transmembrane domain-containing protein</fullName>
    </recommendedName>
</protein>
<feature type="transmembrane region" description="Helical" evidence="9">
    <location>
        <begin position="431"/>
        <end position="455"/>
    </location>
</feature>
<evidence type="ECO:0000256" key="9">
    <source>
        <dbReference type="SAM" id="Phobius"/>
    </source>
</evidence>
<dbReference type="PANTHER" id="PTHR22950">
    <property type="entry name" value="AMINO ACID TRANSPORTER"/>
    <property type="match status" value="1"/>
</dbReference>
<organism evidence="11 12">
    <name type="scientific">Cymbomonas tetramitiformis</name>
    <dbReference type="NCBI Taxonomy" id="36881"/>
    <lineage>
        <taxon>Eukaryota</taxon>
        <taxon>Viridiplantae</taxon>
        <taxon>Chlorophyta</taxon>
        <taxon>Pyramimonadophyceae</taxon>
        <taxon>Pyramimonadales</taxon>
        <taxon>Pyramimonadaceae</taxon>
        <taxon>Cymbomonas</taxon>
    </lineage>
</organism>
<dbReference type="GO" id="GO:0015189">
    <property type="term" value="F:L-lysine transmembrane transporter activity"/>
    <property type="evidence" value="ECO:0007669"/>
    <property type="project" value="TreeGrafter"/>
</dbReference>
<dbReference type="GO" id="GO:0005313">
    <property type="term" value="F:L-glutamate transmembrane transporter activity"/>
    <property type="evidence" value="ECO:0007669"/>
    <property type="project" value="TreeGrafter"/>
</dbReference>
<dbReference type="Proteomes" id="UP001190700">
    <property type="component" value="Unassembled WGS sequence"/>
</dbReference>
<evidence type="ECO:0000256" key="5">
    <source>
        <dbReference type="ARBA" id="ARBA00022692"/>
    </source>
</evidence>
<evidence type="ECO:0000313" key="11">
    <source>
        <dbReference type="EMBL" id="KAK3233712.1"/>
    </source>
</evidence>
<dbReference type="GO" id="GO:0005302">
    <property type="term" value="F:L-tyrosine transmembrane transporter activity"/>
    <property type="evidence" value="ECO:0007669"/>
    <property type="project" value="TreeGrafter"/>
</dbReference>
<gene>
    <name evidence="11" type="ORF">CYMTET_56008</name>
</gene>
<accession>A0AAE0BD94</accession>
<keyword evidence="12" id="KW-1185">Reference proteome</keyword>
<feature type="transmembrane region" description="Helical" evidence="9">
    <location>
        <begin position="68"/>
        <end position="93"/>
    </location>
</feature>
<keyword evidence="8 9" id="KW-0472">Membrane</keyword>
<feature type="transmembrane region" description="Helical" evidence="9">
    <location>
        <begin position="187"/>
        <end position="205"/>
    </location>
</feature>